<evidence type="ECO:0000256" key="15">
    <source>
        <dbReference type="HAMAP-Rule" id="MF_00741"/>
    </source>
</evidence>
<dbReference type="CDD" id="cd02196">
    <property type="entry name" value="PurM"/>
    <property type="match status" value="1"/>
</dbReference>
<evidence type="ECO:0000313" key="18">
    <source>
        <dbReference type="EMBL" id="AEC02082.1"/>
    </source>
</evidence>
<keyword evidence="19" id="KW-1185">Reference proteome</keyword>
<comment type="catalytic activity">
    <reaction evidence="14 15">
        <text>2-formamido-N(1)-(5-O-phospho-beta-D-ribosyl)acetamidine + ATP = 5-amino-1-(5-phospho-beta-D-ribosyl)imidazole + ADP + phosphate + H(+)</text>
        <dbReference type="Rhea" id="RHEA:23032"/>
        <dbReference type="ChEBI" id="CHEBI:15378"/>
        <dbReference type="ChEBI" id="CHEBI:30616"/>
        <dbReference type="ChEBI" id="CHEBI:43474"/>
        <dbReference type="ChEBI" id="CHEBI:137981"/>
        <dbReference type="ChEBI" id="CHEBI:147287"/>
        <dbReference type="ChEBI" id="CHEBI:456216"/>
        <dbReference type="EC" id="6.3.3.1"/>
    </reaction>
</comment>
<dbReference type="HOGENOM" id="CLU_047116_0_0_12"/>
<feature type="domain" description="PurM-like C-terminal" evidence="17">
    <location>
        <begin position="185"/>
        <end position="360"/>
    </location>
</feature>
<organism evidence="18 19">
    <name type="scientific">Parasphaerochaeta coccoides (strain ATCC BAA-1237 / DSM 17374 / SPN1)</name>
    <name type="common">Sphaerochaeta coccoides</name>
    <dbReference type="NCBI Taxonomy" id="760011"/>
    <lineage>
        <taxon>Bacteria</taxon>
        <taxon>Pseudomonadati</taxon>
        <taxon>Spirochaetota</taxon>
        <taxon>Spirochaetia</taxon>
        <taxon>Spirochaetales</taxon>
        <taxon>Sphaerochaetaceae</taxon>
        <taxon>Parasphaerochaeta</taxon>
    </lineage>
</organism>
<evidence type="ECO:0000256" key="14">
    <source>
        <dbReference type="ARBA" id="ARBA00049057"/>
    </source>
</evidence>
<sequence length="371" mass="39311">MKDDSADDNVRETSYKDAGVNIDAGNQAVERIKEHVALTFTPAVLRGLGSFASFFDIKDILKIYANPVMVQSADGVGTKIAIAEMAHDFSTIGEDLVSACANDIVVHGARPYTFLDYIANDTLDPRIVEELVAGMARACKRDGIALVGGETAEMPGTYTRGSHDLVGLITGFVDRKMIVDGSSVKPGDILLGIGSTGLHTNGYSLARKVLFQQAQMSLDDPVPVRRPGDSDTLKGALLAIHTSYVNPILGLLEAGSPFKALAHITGGGLLENVPRVLPTGVHAVFDPSTWVRPGIFDVIREKGNVPLLDMYRTFNMGIGLVIAVAPHEAASVSADLKKVLPSLPVAPIGQIAEGEGSTIILGVTTRRETTA</sequence>
<dbReference type="SUPFAM" id="SSF56042">
    <property type="entry name" value="PurM C-terminal domain-like"/>
    <property type="match status" value="1"/>
</dbReference>
<dbReference type="GO" id="GO:0006189">
    <property type="term" value="P:'de novo' IMP biosynthetic process"/>
    <property type="evidence" value="ECO:0007669"/>
    <property type="project" value="UniProtKB-UniRule"/>
</dbReference>
<dbReference type="InterPro" id="IPR004733">
    <property type="entry name" value="PurM_cligase"/>
</dbReference>
<dbReference type="GO" id="GO:0004641">
    <property type="term" value="F:phosphoribosylformylglycinamidine cyclo-ligase activity"/>
    <property type="evidence" value="ECO:0007669"/>
    <property type="project" value="UniProtKB-UniRule"/>
</dbReference>
<keyword evidence="7 15" id="KW-0436">Ligase</keyword>
<dbReference type="HAMAP" id="MF_00741">
    <property type="entry name" value="AIRS"/>
    <property type="match status" value="1"/>
</dbReference>
<gene>
    <name evidence="15" type="primary">purM</name>
    <name evidence="18" type="ordered locus">Spico_0858</name>
</gene>
<evidence type="ECO:0000256" key="5">
    <source>
        <dbReference type="ARBA" id="ARBA00020367"/>
    </source>
</evidence>
<evidence type="ECO:0000256" key="3">
    <source>
        <dbReference type="ARBA" id="ARBA00010280"/>
    </source>
</evidence>
<keyword evidence="10 15" id="KW-0067">ATP-binding</keyword>
<evidence type="ECO:0000313" key="19">
    <source>
        <dbReference type="Proteomes" id="UP000007939"/>
    </source>
</evidence>
<dbReference type="AlphaFoldDB" id="F4GHW9"/>
<evidence type="ECO:0000256" key="7">
    <source>
        <dbReference type="ARBA" id="ARBA00022598"/>
    </source>
</evidence>
<dbReference type="Proteomes" id="UP000007939">
    <property type="component" value="Chromosome"/>
</dbReference>
<dbReference type="GO" id="GO:0005524">
    <property type="term" value="F:ATP binding"/>
    <property type="evidence" value="ECO:0007669"/>
    <property type="project" value="UniProtKB-KW"/>
</dbReference>
<reference evidence="19" key="1">
    <citation type="submission" date="2011-04" db="EMBL/GenBank/DDBJ databases">
        <title>The complete genome of Spirochaeta coccoides DSM 17374.</title>
        <authorList>
            <person name="Lucas S."/>
            <person name="Copeland A."/>
            <person name="Lapidus A."/>
            <person name="Bruce D."/>
            <person name="Goodwin L."/>
            <person name="Pitluck S."/>
            <person name="Peters L."/>
            <person name="Kyrpides N."/>
            <person name="Mavromatis K."/>
            <person name="Pagani I."/>
            <person name="Ivanova N."/>
            <person name="Ovchinnikova G."/>
            <person name="Lu M."/>
            <person name="Detter J.C."/>
            <person name="Tapia R."/>
            <person name="Han C."/>
            <person name="Land M."/>
            <person name="Hauser L."/>
            <person name="Markowitz V."/>
            <person name="Cheng J.-F."/>
            <person name="Hugenholtz P."/>
            <person name="Woyke T."/>
            <person name="Wu D."/>
            <person name="Spring S."/>
            <person name="Schroeder M."/>
            <person name="Brambilla E."/>
            <person name="Klenk H.-P."/>
            <person name="Eisen J.A."/>
        </authorList>
    </citation>
    <scope>NUCLEOTIDE SEQUENCE [LARGE SCALE GENOMIC DNA]</scope>
    <source>
        <strain evidence="19">ATCC BAA-1237 / DSM 17374 / SPN1</strain>
    </source>
</reference>
<dbReference type="FunFam" id="3.90.650.10:FF:000011">
    <property type="entry name" value="Phosphoribosylformylglycinamidine cyclo-ligase"/>
    <property type="match status" value="1"/>
</dbReference>
<evidence type="ECO:0000256" key="10">
    <source>
        <dbReference type="ARBA" id="ARBA00022840"/>
    </source>
</evidence>
<dbReference type="KEGG" id="scc:Spico_0858"/>
<evidence type="ECO:0000256" key="2">
    <source>
        <dbReference type="ARBA" id="ARBA00004686"/>
    </source>
</evidence>
<dbReference type="EC" id="6.3.3.1" evidence="4 15"/>
<dbReference type="GO" id="GO:0005829">
    <property type="term" value="C:cytosol"/>
    <property type="evidence" value="ECO:0007669"/>
    <property type="project" value="TreeGrafter"/>
</dbReference>
<evidence type="ECO:0000256" key="4">
    <source>
        <dbReference type="ARBA" id="ARBA00013047"/>
    </source>
</evidence>
<proteinExistence type="inferred from homology"/>
<dbReference type="InterPro" id="IPR016188">
    <property type="entry name" value="PurM-like_N"/>
</dbReference>
<dbReference type="GO" id="GO:0046084">
    <property type="term" value="P:adenine biosynthetic process"/>
    <property type="evidence" value="ECO:0007669"/>
    <property type="project" value="TreeGrafter"/>
</dbReference>
<comment type="similarity">
    <text evidence="3 15">Belongs to the AIR synthase family.</text>
</comment>
<dbReference type="Gene3D" id="3.90.650.10">
    <property type="entry name" value="PurM-like C-terminal domain"/>
    <property type="match status" value="1"/>
</dbReference>
<accession>F4GHW9</accession>
<dbReference type="Pfam" id="PF00586">
    <property type="entry name" value="AIRS"/>
    <property type="match status" value="1"/>
</dbReference>
<dbReference type="InterPro" id="IPR010918">
    <property type="entry name" value="PurM-like_C_dom"/>
</dbReference>
<dbReference type="Pfam" id="PF02769">
    <property type="entry name" value="AIRS_C"/>
    <property type="match status" value="1"/>
</dbReference>
<evidence type="ECO:0000259" key="17">
    <source>
        <dbReference type="Pfam" id="PF02769"/>
    </source>
</evidence>
<dbReference type="InterPro" id="IPR036676">
    <property type="entry name" value="PurM-like_C_sf"/>
</dbReference>
<evidence type="ECO:0000256" key="9">
    <source>
        <dbReference type="ARBA" id="ARBA00022755"/>
    </source>
</evidence>
<evidence type="ECO:0000256" key="6">
    <source>
        <dbReference type="ARBA" id="ARBA00022490"/>
    </source>
</evidence>
<dbReference type="InterPro" id="IPR036921">
    <property type="entry name" value="PurM-like_N_sf"/>
</dbReference>
<keyword evidence="8 15" id="KW-0547">Nucleotide-binding</keyword>
<evidence type="ECO:0000256" key="13">
    <source>
        <dbReference type="ARBA" id="ARBA00033093"/>
    </source>
</evidence>
<dbReference type="OrthoDB" id="9802507at2"/>
<dbReference type="eggNOG" id="COG0150">
    <property type="taxonomic scope" value="Bacteria"/>
</dbReference>
<dbReference type="STRING" id="760011.Spico_0858"/>
<dbReference type="PANTHER" id="PTHR10520:SF12">
    <property type="entry name" value="TRIFUNCTIONAL PURINE BIOSYNTHETIC PROTEIN ADENOSINE-3"/>
    <property type="match status" value="1"/>
</dbReference>
<evidence type="ECO:0000256" key="12">
    <source>
        <dbReference type="ARBA" id="ARBA00032931"/>
    </source>
</evidence>
<dbReference type="SUPFAM" id="SSF55326">
    <property type="entry name" value="PurM N-terminal domain-like"/>
    <property type="match status" value="1"/>
</dbReference>
<dbReference type="UniPathway" id="UPA00074">
    <property type="reaction ID" value="UER00129"/>
</dbReference>
<reference evidence="18 19" key="2">
    <citation type="journal article" date="2012" name="Stand. Genomic Sci.">
        <title>Complete genome sequence of the termite hindgut bacterium Spirochaeta coccoides type strain (SPN1(T)), reclassification in the genus Sphaerochaeta as Sphaerochaeta coccoides comb. nov. and emendations of the family Spirochaetaceae and the genus Sphaerochaeta.</title>
        <authorList>
            <person name="Abt B."/>
            <person name="Han C."/>
            <person name="Scheuner C."/>
            <person name="Lu M."/>
            <person name="Lapidus A."/>
            <person name="Nolan M."/>
            <person name="Lucas S."/>
            <person name="Hammon N."/>
            <person name="Deshpande S."/>
            <person name="Cheng J.F."/>
            <person name="Tapia R."/>
            <person name="Goodwin L.A."/>
            <person name="Pitluck S."/>
            <person name="Liolios K."/>
            <person name="Pagani I."/>
            <person name="Ivanova N."/>
            <person name="Mavromatis K."/>
            <person name="Mikhailova N."/>
            <person name="Huntemann M."/>
            <person name="Pati A."/>
            <person name="Chen A."/>
            <person name="Palaniappan K."/>
            <person name="Land M."/>
            <person name="Hauser L."/>
            <person name="Brambilla E.M."/>
            <person name="Rohde M."/>
            <person name="Spring S."/>
            <person name="Gronow S."/>
            <person name="Goker M."/>
            <person name="Woyke T."/>
            <person name="Bristow J."/>
            <person name="Eisen J.A."/>
            <person name="Markowitz V."/>
            <person name="Hugenholtz P."/>
            <person name="Kyrpides N.C."/>
            <person name="Klenk H.P."/>
            <person name="Detter J.C."/>
        </authorList>
    </citation>
    <scope>NUCLEOTIDE SEQUENCE [LARGE SCALE GENOMIC DNA]</scope>
    <source>
        <strain evidence="19">ATCC BAA-1237 / DSM 17374 / SPN1</strain>
    </source>
</reference>
<keyword evidence="6 15" id="KW-0963">Cytoplasm</keyword>
<dbReference type="NCBIfam" id="TIGR00878">
    <property type="entry name" value="purM"/>
    <property type="match status" value="1"/>
</dbReference>
<dbReference type="Gene3D" id="3.30.1330.10">
    <property type="entry name" value="PurM-like, N-terminal domain"/>
    <property type="match status" value="1"/>
</dbReference>
<dbReference type="RefSeq" id="WP_013739478.1">
    <property type="nucleotide sequence ID" value="NC_015436.1"/>
</dbReference>
<dbReference type="EMBL" id="CP002659">
    <property type="protein sequence ID" value="AEC02082.1"/>
    <property type="molecule type" value="Genomic_DNA"/>
</dbReference>
<evidence type="ECO:0000256" key="11">
    <source>
        <dbReference type="ARBA" id="ARBA00031908"/>
    </source>
</evidence>
<protein>
    <recommendedName>
        <fullName evidence="5 15">Phosphoribosylformylglycinamidine cyclo-ligase</fullName>
        <ecNumber evidence="4 15">6.3.3.1</ecNumber>
    </recommendedName>
    <alternativeName>
        <fullName evidence="12 15">AIR synthase</fullName>
    </alternativeName>
    <alternativeName>
        <fullName evidence="13 15">AIRS</fullName>
    </alternativeName>
    <alternativeName>
        <fullName evidence="11 15">Phosphoribosyl-aminoimidazole synthetase</fullName>
    </alternativeName>
</protein>
<evidence type="ECO:0000259" key="16">
    <source>
        <dbReference type="Pfam" id="PF00586"/>
    </source>
</evidence>
<comment type="pathway">
    <text evidence="2 15">Purine metabolism; IMP biosynthesis via de novo pathway; 5-amino-1-(5-phospho-D-ribosyl)imidazole from N(2)-formyl-N(1)-(5-phospho-D-ribosyl)glycinamide: step 2/2.</text>
</comment>
<name>F4GHW9_PARC1</name>
<comment type="subcellular location">
    <subcellularLocation>
        <location evidence="1 15">Cytoplasm</location>
    </subcellularLocation>
</comment>
<evidence type="ECO:0000256" key="1">
    <source>
        <dbReference type="ARBA" id="ARBA00004496"/>
    </source>
</evidence>
<dbReference type="GO" id="GO:0004637">
    <property type="term" value="F:phosphoribosylamine-glycine ligase activity"/>
    <property type="evidence" value="ECO:0007669"/>
    <property type="project" value="TreeGrafter"/>
</dbReference>
<keyword evidence="9 15" id="KW-0658">Purine biosynthesis</keyword>
<dbReference type="PANTHER" id="PTHR10520">
    <property type="entry name" value="TRIFUNCTIONAL PURINE BIOSYNTHETIC PROTEIN ADENOSINE-3-RELATED"/>
    <property type="match status" value="1"/>
</dbReference>
<evidence type="ECO:0000256" key="8">
    <source>
        <dbReference type="ARBA" id="ARBA00022741"/>
    </source>
</evidence>
<feature type="domain" description="PurM-like N-terminal" evidence="16">
    <location>
        <begin position="62"/>
        <end position="172"/>
    </location>
</feature>